<keyword evidence="9" id="KW-0472">Membrane</keyword>
<protein>
    <recommendedName>
        <fullName evidence="11">TonB C-terminal domain-containing protein</fullName>
    </recommendedName>
</protein>
<dbReference type="GO" id="GO:0031992">
    <property type="term" value="F:energy transducer activity"/>
    <property type="evidence" value="ECO:0007669"/>
    <property type="project" value="TreeGrafter"/>
</dbReference>
<evidence type="ECO:0000313" key="12">
    <source>
        <dbReference type="EMBL" id="OGI37683.1"/>
    </source>
</evidence>
<organism evidence="12 13">
    <name type="scientific">Candidatus Muproteobacteria bacterium RBG_16_62_13</name>
    <dbReference type="NCBI Taxonomy" id="1817756"/>
    <lineage>
        <taxon>Bacteria</taxon>
        <taxon>Pseudomonadati</taxon>
        <taxon>Pseudomonadota</taxon>
        <taxon>Candidatus Muproteobacteria</taxon>
    </lineage>
</organism>
<keyword evidence="3" id="KW-0813">Transport</keyword>
<evidence type="ECO:0000256" key="10">
    <source>
        <dbReference type="SAM" id="MobiDB-lite"/>
    </source>
</evidence>
<keyword evidence="5" id="KW-0997">Cell inner membrane</keyword>
<accession>A0A1F6SXU0</accession>
<evidence type="ECO:0000256" key="1">
    <source>
        <dbReference type="ARBA" id="ARBA00004383"/>
    </source>
</evidence>
<feature type="domain" description="TonB C-terminal" evidence="11">
    <location>
        <begin position="179"/>
        <end position="277"/>
    </location>
</feature>
<evidence type="ECO:0000256" key="4">
    <source>
        <dbReference type="ARBA" id="ARBA00022475"/>
    </source>
</evidence>
<evidence type="ECO:0000256" key="8">
    <source>
        <dbReference type="ARBA" id="ARBA00022989"/>
    </source>
</evidence>
<comment type="caution">
    <text evidence="12">The sequence shown here is derived from an EMBL/GenBank/DDBJ whole genome shotgun (WGS) entry which is preliminary data.</text>
</comment>
<dbReference type="InterPro" id="IPR051045">
    <property type="entry name" value="TonB-dependent_transducer"/>
</dbReference>
<evidence type="ECO:0000256" key="9">
    <source>
        <dbReference type="ARBA" id="ARBA00023136"/>
    </source>
</evidence>
<evidence type="ECO:0000256" key="6">
    <source>
        <dbReference type="ARBA" id="ARBA00022692"/>
    </source>
</evidence>
<evidence type="ECO:0000256" key="2">
    <source>
        <dbReference type="ARBA" id="ARBA00006555"/>
    </source>
</evidence>
<dbReference type="PANTHER" id="PTHR33446">
    <property type="entry name" value="PROTEIN TONB-RELATED"/>
    <property type="match status" value="1"/>
</dbReference>
<dbReference type="STRING" id="1817756.A2140_06455"/>
<dbReference type="Gene3D" id="3.30.1150.10">
    <property type="match status" value="1"/>
</dbReference>
<comment type="similarity">
    <text evidence="2">Belongs to the TonB family.</text>
</comment>
<reference evidence="12 13" key="1">
    <citation type="journal article" date="2016" name="Nat. Commun.">
        <title>Thousands of microbial genomes shed light on interconnected biogeochemical processes in an aquifer system.</title>
        <authorList>
            <person name="Anantharaman K."/>
            <person name="Brown C.T."/>
            <person name="Hug L.A."/>
            <person name="Sharon I."/>
            <person name="Castelle C.J."/>
            <person name="Probst A.J."/>
            <person name="Thomas B.C."/>
            <person name="Singh A."/>
            <person name="Wilkins M.J."/>
            <person name="Karaoz U."/>
            <person name="Brodie E.L."/>
            <person name="Williams K.H."/>
            <person name="Hubbard S.S."/>
            <person name="Banfield J.F."/>
        </authorList>
    </citation>
    <scope>NUCLEOTIDE SEQUENCE [LARGE SCALE GENOMIC DNA]</scope>
</reference>
<evidence type="ECO:0000256" key="3">
    <source>
        <dbReference type="ARBA" id="ARBA00022448"/>
    </source>
</evidence>
<comment type="subcellular location">
    <subcellularLocation>
        <location evidence="1">Cell inner membrane</location>
        <topology evidence="1">Single-pass membrane protein</topology>
        <orientation evidence="1">Periplasmic side</orientation>
    </subcellularLocation>
</comment>
<proteinExistence type="inferred from homology"/>
<dbReference type="InterPro" id="IPR037682">
    <property type="entry name" value="TonB_C"/>
</dbReference>
<feature type="region of interest" description="Disordered" evidence="10">
    <location>
        <begin position="39"/>
        <end position="94"/>
    </location>
</feature>
<dbReference type="PANTHER" id="PTHR33446:SF11">
    <property type="entry name" value="TONB3"/>
    <property type="match status" value="1"/>
</dbReference>
<evidence type="ECO:0000256" key="7">
    <source>
        <dbReference type="ARBA" id="ARBA00022927"/>
    </source>
</evidence>
<dbReference type="GO" id="GO:0015031">
    <property type="term" value="P:protein transport"/>
    <property type="evidence" value="ECO:0007669"/>
    <property type="project" value="UniProtKB-KW"/>
</dbReference>
<gene>
    <name evidence="12" type="ORF">A2140_06455</name>
</gene>
<dbReference type="GO" id="GO:0055085">
    <property type="term" value="P:transmembrane transport"/>
    <property type="evidence" value="ECO:0007669"/>
    <property type="project" value="InterPro"/>
</dbReference>
<name>A0A1F6SXU0_9PROT</name>
<keyword evidence="8" id="KW-1133">Transmembrane helix</keyword>
<keyword evidence="6" id="KW-0812">Transmembrane</keyword>
<dbReference type="Proteomes" id="UP000178379">
    <property type="component" value="Unassembled WGS sequence"/>
</dbReference>
<evidence type="ECO:0000259" key="11">
    <source>
        <dbReference type="PROSITE" id="PS52015"/>
    </source>
</evidence>
<dbReference type="InterPro" id="IPR006260">
    <property type="entry name" value="TonB/TolA_C"/>
</dbReference>
<dbReference type="Pfam" id="PF03544">
    <property type="entry name" value="TonB_C"/>
    <property type="match status" value="1"/>
</dbReference>
<keyword evidence="4" id="KW-1003">Cell membrane</keyword>
<dbReference type="SUPFAM" id="SSF74653">
    <property type="entry name" value="TolA/TonB C-terminal domain"/>
    <property type="match status" value="1"/>
</dbReference>
<evidence type="ECO:0000256" key="5">
    <source>
        <dbReference type="ARBA" id="ARBA00022519"/>
    </source>
</evidence>
<dbReference type="EMBL" id="MFSQ01000142">
    <property type="protein sequence ID" value="OGI37683.1"/>
    <property type="molecule type" value="Genomic_DNA"/>
</dbReference>
<keyword evidence="7" id="KW-0653">Protein transport</keyword>
<dbReference type="NCBIfam" id="TIGR01352">
    <property type="entry name" value="tonB_Cterm"/>
    <property type="match status" value="1"/>
</dbReference>
<dbReference type="GO" id="GO:0098797">
    <property type="term" value="C:plasma membrane protein complex"/>
    <property type="evidence" value="ECO:0007669"/>
    <property type="project" value="TreeGrafter"/>
</dbReference>
<evidence type="ECO:0000313" key="13">
    <source>
        <dbReference type="Proteomes" id="UP000178379"/>
    </source>
</evidence>
<dbReference type="AlphaFoldDB" id="A0A1F6SXU0"/>
<dbReference type="PROSITE" id="PS52015">
    <property type="entry name" value="TONB_CTD"/>
    <property type="match status" value="1"/>
</dbReference>
<sequence>MFGSILLHMLVILGITFALPALREFQGLPTLEITLVQTTSDSKPDKPDFLANASQDGGGTSNKPDIARNPLPVREISDSRDFPTLRTTPQPRVNSPREITDLLRAPRSDWRVQARTPKPENKPLQNEPLNLAVLETPEQRAERARLNAEISRSWQDLQQAPRRKYLNARTQEYKYAAYMDAWRAKVERIGNLNYPEEAKRRSLTGTLVLDVALNRDGSVNAIVVRRSSGHKLLDDAAVRIVEMSSPYMPFTADIKAEADILHITRTWIFNETFGSAR</sequence>